<feature type="transmembrane region" description="Helical" evidence="5">
    <location>
        <begin position="61"/>
        <end position="80"/>
    </location>
</feature>
<feature type="transmembrane region" description="Helical" evidence="5">
    <location>
        <begin position="35"/>
        <end position="55"/>
    </location>
</feature>
<dbReference type="Proteomes" id="UP000315167">
    <property type="component" value="Unassembled WGS sequence"/>
</dbReference>
<evidence type="ECO:0000256" key="3">
    <source>
        <dbReference type="ARBA" id="ARBA00022989"/>
    </source>
</evidence>
<gene>
    <name evidence="6" type="ORF">IP90_01099</name>
</gene>
<evidence type="ECO:0000256" key="4">
    <source>
        <dbReference type="ARBA" id="ARBA00023136"/>
    </source>
</evidence>
<dbReference type="Gene3D" id="1.20.1280.290">
    <property type="match status" value="1"/>
</dbReference>
<evidence type="ECO:0000313" key="7">
    <source>
        <dbReference type="Proteomes" id="UP000315167"/>
    </source>
</evidence>
<dbReference type="InterPro" id="IPR006603">
    <property type="entry name" value="PQ-loop_rpt"/>
</dbReference>
<dbReference type="EMBL" id="VLKN01000002">
    <property type="protein sequence ID" value="TWI04957.1"/>
    <property type="molecule type" value="Genomic_DNA"/>
</dbReference>
<evidence type="ECO:0000256" key="2">
    <source>
        <dbReference type="ARBA" id="ARBA00022692"/>
    </source>
</evidence>
<evidence type="ECO:0000256" key="1">
    <source>
        <dbReference type="ARBA" id="ARBA00004141"/>
    </source>
</evidence>
<comment type="caution">
    <text evidence="6">The sequence shown here is derived from an EMBL/GenBank/DDBJ whole genome shotgun (WGS) entry which is preliminary data.</text>
</comment>
<dbReference type="InterPro" id="IPR047662">
    <property type="entry name" value="SemiSWEET"/>
</dbReference>
<protein>
    <submittedName>
        <fullName evidence="6">MtN3 and saliva related transmembrane protein</fullName>
    </submittedName>
</protein>
<accession>A0A562LBC4</accession>
<keyword evidence="4 5" id="KW-0472">Membrane</keyword>
<dbReference type="NCBIfam" id="NF037968">
    <property type="entry name" value="SemiSWEET_2"/>
    <property type="match status" value="1"/>
</dbReference>
<dbReference type="Pfam" id="PF04193">
    <property type="entry name" value="PQ-loop"/>
    <property type="match status" value="1"/>
</dbReference>
<evidence type="ECO:0000256" key="5">
    <source>
        <dbReference type="SAM" id="Phobius"/>
    </source>
</evidence>
<keyword evidence="2 5" id="KW-0812">Transmembrane</keyword>
<keyword evidence="3 5" id="KW-1133">Transmembrane helix</keyword>
<organism evidence="6 7">
    <name type="scientific">Luteimonas cucumeris</name>
    <dbReference type="NCBI Taxonomy" id="985012"/>
    <lineage>
        <taxon>Bacteria</taxon>
        <taxon>Pseudomonadati</taxon>
        <taxon>Pseudomonadota</taxon>
        <taxon>Gammaproteobacteria</taxon>
        <taxon>Lysobacterales</taxon>
        <taxon>Lysobacteraceae</taxon>
        <taxon>Luteimonas</taxon>
    </lineage>
</organism>
<evidence type="ECO:0000313" key="6">
    <source>
        <dbReference type="EMBL" id="TWI04957.1"/>
    </source>
</evidence>
<name>A0A562LBC4_9GAMM</name>
<reference evidence="6 7" key="1">
    <citation type="journal article" date="2015" name="Stand. Genomic Sci.">
        <title>Genomic Encyclopedia of Bacterial and Archaeal Type Strains, Phase III: the genomes of soil and plant-associated and newly described type strains.</title>
        <authorList>
            <person name="Whitman W.B."/>
            <person name="Woyke T."/>
            <person name="Klenk H.P."/>
            <person name="Zhou Y."/>
            <person name="Lilburn T.G."/>
            <person name="Beck B.J."/>
            <person name="De Vos P."/>
            <person name="Vandamme P."/>
            <person name="Eisen J.A."/>
            <person name="Garrity G."/>
            <person name="Hugenholtz P."/>
            <person name="Kyrpides N.C."/>
        </authorList>
    </citation>
    <scope>NUCLEOTIDE SEQUENCE [LARGE SCALE GENOMIC DNA]</scope>
    <source>
        <strain evidence="6 7">CGMCC 1.10821</strain>
    </source>
</reference>
<dbReference type="RefSeq" id="WP_144898602.1">
    <property type="nucleotide sequence ID" value="NZ_VLKN01000002.1"/>
</dbReference>
<dbReference type="GO" id="GO:0051119">
    <property type="term" value="F:sugar transmembrane transporter activity"/>
    <property type="evidence" value="ECO:0007669"/>
    <property type="project" value="InterPro"/>
</dbReference>
<keyword evidence="7" id="KW-1185">Reference proteome</keyword>
<proteinExistence type="predicted"/>
<dbReference type="OrthoDB" id="122062at2"/>
<comment type="subcellular location">
    <subcellularLocation>
        <location evidence="1">Membrane</location>
        <topology evidence="1">Multi-pass membrane protein</topology>
    </subcellularLocation>
</comment>
<sequence>MTLEWTGYVAAALTTIAFVPQAIKTLRSRDTRSISLGMYLAFTVGVAFWLAYGIFLQSWSMIVANIITLALSGTILAMKLRYG</sequence>
<dbReference type="AlphaFoldDB" id="A0A562LBC4"/>
<dbReference type="GO" id="GO:0016020">
    <property type="term" value="C:membrane"/>
    <property type="evidence" value="ECO:0007669"/>
    <property type="project" value="UniProtKB-SubCell"/>
</dbReference>
<feature type="transmembrane region" description="Helical" evidence="5">
    <location>
        <begin position="6"/>
        <end position="23"/>
    </location>
</feature>